<comment type="similarity">
    <text evidence="2">Belongs to the class-I pyridoxal-phosphate-dependent aminotransferase family.</text>
</comment>
<dbReference type="InterPro" id="IPR015424">
    <property type="entry name" value="PyrdxlP-dep_Trfase"/>
</dbReference>
<dbReference type="AlphaFoldDB" id="A0A382FTT0"/>
<gene>
    <name evidence="8" type="ORF">METZ01_LOCUS218215</name>
</gene>
<name>A0A382FTT0_9ZZZZ</name>
<evidence type="ECO:0000256" key="3">
    <source>
        <dbReference type="ARBA" id="ARBA00011738"/>
    </source>
</evidence>
<dbReference type="SUPFAM" id="SSF53383">
    <property type="entry name" value="PLP-dependent transferases"/>
    <property type="match status" value="1"/>
</dbReference>
<dbReference type="CDD" id="cd00609">
    <property type="entry name" value="AAT_like"/>
    <property type="match status" value="1"/>
</dbReference>
<dbReference type="PANTHER" id="PTHR42858:SF1">
    <property type="entry name" value="LD15494P"/>
    <property type="match status" value="1"/>
</dbReference>
<comment type="cofactor">
    <cofactor evidence="1">
        <name>pyridoxal 5'-phosphate</name>
        <dbReference type="ChEBI" id="CHEBI:597326"/>
    </cofactor>
</comment>
<evidence type="ECO:0000256" key="4">
    <source>
        <dbReference type="ARBA" id="ARBA00022576"/>
    </source>
</evidence>
<proteinExistence type="inferred from homology"/>
<reference evidence="8" key="1">
    <citation type="submission" date="2018-05" db="EMBL/GenBank/DDBJ databases">
        <authorList>
            <person name="Lanie J.A."/>
            <person name="Ng W.-L."/>
            <person name="Kazmierczak K.M."/>
            <person name="Andrzejewski T.M."/>
            <person name="Davidsen T.M."/>
            <person name="Wayne K.J."/>
            <person name="Tettelin H."/>
            <person name="Glass J.I."/>
            <person name="Rusch D."/>
            <person name="Podicherti R."/>
            <person name="Tsui H.-C.T."/>
            <person name="Winkler M.E."/>
        </authorList>
    </citation>
    <scope>NUCLEOTIDE SEQUENCE</scope>
</reference>
<keyword evidence="4" id="KW-0032">Aminotransferase</keyword>
<feature type="domain" description="Aminotransferase class I/classII large" evidence="7">
    <location>
        <begin position="16"/>
        <end position="376"/>
    </location>
</feature>
<dbReference type="InterPro" id="IPR015422">
    <property type="entry name" value="PyrdxlP-dep_Trfase_small"/>
</dbReference>
<protein>
    <recommendedName>
        <fullName evidence="7">Aminotransferase class I/classII large domain-containing protein</fullName>
    </recommendedName>
</protein>
<evidence type="ECO:0000256" key="1">
    <source>
        <dbReference type="ARBA" id="ARBA00001933"/>
    </source>
</evidence>
<keyword evidence="5" id="KW-0808">Transferase</keyword>
<evidence type="ECO:0000256" key="6">
    <source>
        <dbReference type="ARBA" id="ARBA00022898"/>
    </source>
</evidence>
<evidence type="ECO:0000313" key="8">
    <source>
        <dbReference type="EMBL" id="SVB65361.1"/>
    </source>
</evidence>
<dbReference type="Gene3D" id="3.90.1150.10">
    <property type="entry name" value="Aspartate Aminotransferase, domain 1"/>
    <property type="match status" value="1"/>
</dbReference>
<dbReference type="GO" id="GO:0030170">
    <property type="term" value="F:pyridoxal phosphate binding"/>
    <property type="evidence" value="ECO:0007669"/>
    <property type="project" value="InterPro"/>
</dbReference>
<evidence type="ECO:0000256" key="5">
    <source>
        <dbReference type="ARBA" id="ARBA00022679"/>
    </source>
</evidence>
<dbReference type="Pfam" id="PF00155">
    <property type="entry name" value="Aminotran_1_2"/>
    <property type="match status" value="1"/>
</dbReference>
<dbReference type="EMBL" id="UINC01051332">
    <property type="protein sequence ID" value="SVB65361.1"/>
    <property type="molecule type" value="Genomic_DNA"/>
</dbReference>
<organism evidence="8">
    <name type="scientific">marine metagenome</name>
    <dbReference type="NCBI Taxonomy" id="408172"/>
    <lineage>
        <taxon>unclassified sequences</taxon>
        <taxon>metagenomes</taxon>
        <taxon>ecological metagenomes</taxon>
    </lineage>
</organism>
<dbReference type="InterPro" id="IPR015421">
    <property type="entry name" value="PyrdxlP-dep_Trfase_major"/>
</dbReference>
<dbReference type="Gene3D" id="3.40.640.10">
    <property type="entry name" value="Type I PLP-dependent aspartate aminotransferase-like (Major domain)"/>
    <property type="match status" value="1"/>
</dbReference>
<keyword evidence="6" id="KW-0663">Pyridoxal phosphate</keyword>
<accession>A0A382FTT0</accession>
<evidence type="ECO:0000256" key="2">
    <source>
        <dbReference type="ARBA" id="ARBA00007441"/>
    </source>
</evidence>
<dbReference type="FunFam" id="3.40.640.10:FF:000053">
    <property type="entry name" value="Aminotransferase, class I"/>
    <property type="match status" value="1"/>
</dbReference>
<evidence type="ECO:0000259" key="7">
    <source>
        <dbReference type="Pfam" id="PF00155"/>
    </source>
</evidence>
<sequence length="383" mass="42265">METNLPSLLVSIKEGVIDLGWGHPSARLHPLEQIKTASERMLAVDNRDPLQYGATQGFGPFLESLSSFLSGQPAYGVSVDPRQLFLTAGASQGLDMACTLFAQSGDVVVVEEPTYFVIEEVFRDRKLNVVGVPMDSQGLIVADLEEKLRGGLRPKLVYTIPTFQNPTGISMESARKAQLVSLANEYDFRILADEVYQFIHFESLPPSPFMAFDQGDRVISFGSFSKILAPGLRAGWVHASPEIVQRFSNAALTFSGGGFSQYTSALIREVIDLGFLDKNIDTLREEYASRAVAMHRALHCAFLGEIECRIPSGGFYLWLTFPDGFDSDELLPLAERAGVSYRPGNAFSESGRFSRNLRLAYSLYETGELEEGVSRLAKAYRDS</sequence>
<comment type="subunit">
    <text evidence="3">Homodimer.</text>
</comment>
<dbReference type="GO" id="GO:0047536">
    <property type="term" value="F:2-aminoadipate transaminase activity"/>
    <property type="evidence" value="ECO:0007669"/>
    <property type="project" value="TreeGrafter"/>
</dbReference>
<dbReference type="PANTHER" id="PTHR42858">
    <property type="entry name" value="AMINOTRANSFERASE"/>
    <property type="match status" value="1"/>
</dbReference>
<dbReference type="InterPro" id="IPR004839">
    <property type="entry name" value="Aminotransferase_I/II_large"/>
</dbReference>